<dbReference type="AlphaFoldDB" id="A0A2N5UVG4"/>
<proteinExistence type="predicted"/>
<dbReference type="Proteomes" id="UP000235392">
    <property type="component" value="Unassembled WGS sequence"/>
</dbReference>
<feature type="region of interest" description="Disordered" evidence="1">
    <location>
        <begin position="49"/>
        <end position="119"/>
    </location>
</feature>
<comment type="caution">
    <text evidence="2">The sequence shown here is derived from an EMBL/GenBank/DDBJ whole genome shotgun (WGS) entry which is preliminary data.</text>
</comment>
<organism evidence="2 3">
    <name type="scientific">Puccinia coronata f. sp. avenae</name>
    <dbReference type="NCBI Taxonomy" id="200324"/>
    <lineage>
        <taxon>Eukaryota</taxon>
        <taxon>Fungi</taxon>
        <taxon>Dikarya</taxon>
        <taxon>Basidiomycota</taxon>
        <taxon>Pucciniomycotina</taxon>
        <taxon>Pucciniomycetes</taxon>
        <taxon>Pucciniales</taxon>
        <taxon>Pucciniaceae</taxon>
        <taxon>Puccinia</taxon>
    </lineage>
</organism>
<evidence type="ECO:0000313" key="2">
    <source>
        <dbReference type="EMBL" id="PLW41733.1"/>
    </source>
</evidence>
<dbReference type="EMBL" id="PGCI01000086">
    <property type="protein sequence ID" value="PLW41733.1"/>
    <property type="molecule type" value="Genomic_DNA"/>
</dbReference>
<evidence type="ECO:0000313" key="3">
    <source>
        <dbReference type="Proteomes" id="UP000235392"/>
    </source>
</evidence>
<gene>
    <name evidence="2" type="ORF">PCASD_05664</name>
</gene>
<name>A0A2N5UVG4_9BASI</name>
<reference evidence="2 3" key="1">
    <citation type="submission" date="2017-11" db="EMBL/GenBank/DDBJ databases">
        <title>De novo assembly and phasing of dikaryotic genomes from two isolates of Puccinia coronata f. sp. avenae, the causal agent of oat crown rust.</title>
        <authorList>
            <person name="Miller M.E."/>
            <person name="Zhang Y."/>
            <person name="Omidvar V."/>
            <person name="Sperschneider J."/>
            <person name="Schwessinger B."/>
            <person name="Raley C."/>
            <person name="Palmer J.M."/>
            <person name="Garnica D."/>
            <person name="Upadhyaya N."/>
            <person name="Rathjen J."/>
            <person name="Taylor J.M."/>
            <person name="Park R.F."/>
            <person name="Dodds P.N."/>
            <person name="Hirsch C.D."/>
            <person name="Kianian S.F."/>
            <person name="Figueroa M."/>
        </authorList>
    </citation>
    <scope>NUCLEOTIDE SEQUENCE [LARGE SCALE GENOMIC DNA]</scope>
    <source>
        <strain evidence="2">12SD80</strain>
    </source>
</reference>
<protein>
    <submittedName>
        <fullName evidence="2">Uncharacterized protein</fullName>
    </submittedName>
</protein>
<feature type="compositionally biased region" description="Basic and acidic residues" evidence="1">
    <location>
        <begin position="89"/>
        <end position="101"/>
    </location>
</feature>
<sequence length="119" mass="13525">MTTRRQTGDDLHALVADPKAILRAGNQERRHQHQLDKLERHLQASLAARKARLAESRIPLPSSPKLRPASPQRSKPIPATSSLATPDSPRPKTTDPPRTETQRIPPYQWERRPGNHMQR</sequence>
<evidence type="ECO:0000256" key="1">
    <source>
        <dbReference type="SAM" id="MobiDB-lite"/>
    </source>
</evidence>
<accession>A0A2N5UVG4</accession>